<feature type="transmembrane region" description="Helical" evidence="1">
    <location>
        <begin position="6"/>
        <end position="23"/>
    </location>
</feature>
<dbReference type="OrthoDB" id="5192627at2"/>
<feature type="transmembrane region" description="Helical" evidence="1">
    <location>
        <begin position="54"/>
        <end position="73"/>
    </location>
</feature>
<reference evidence="2 3" key="1">
    <citation type="submission" date="2019-07" db="EMBL/GenBank/DDBJ databases">
        <title>complete genome sequencing of Ornithinimicrobium sp. H23M54.</title>
        <authorList>
            <person name="Bae J.-W."/>
            <person name="Lee S.-Y."/>
        </authorList>
    </citation>
    <scope>NUCLEOTIDE SEQUENCE [LARGE SCALE GENOMIC DNA]</scope>
    <source>
        <strain evidence="2 3">H23M54</strain>
    </source>
</reference>
<feature type="transmembrane region" description="Helical" evidence="1">
    <location>
        <begin position="93"/>
        <end position="110"/>
    </location>
</feature>
<keyword evidence="1" id="KW-1133">Transmembrane helix</keyword>
<keyword evidence="3" id="KW-1185">Reference proteome</keyword>
<keyword evidence="1" id="KW-0812">Transmembrane</keyword>
<dbReference type="AlphaFoldDB" id="A0A516G7K5"/>
<evidence type="ECO:0000256" key="1">
    <source>
        <dbReference type="SAM" id="Phobius"/>
    </source>
</evidence>
<feature type="transmembrane region" description="Helical" evidence="1">
    <location>
        <begin position="122"/>
        <end position="144"/>
    </location>
</feature>
<gene>
    <name evidence="2" type="ORF">FNH13_03470</name>
</gene>
<feature type="transmembrane region" description="Helical" evidence="1">
    <location>
        <begin position="153"/>
        <end position="173"/>
    </location>
</feature>
<feature type="transmembrane region" description="Helical" evidence="1">
    <location>
        <begin position="30"/>
        <end position="48"/>
    </location>
</feature>
<name>A0A516G7K5_9MICO</name>
<sequence>MPWLLPVAKLALLIAVLLPFLGVRQSGRILLAYYTGILLLVAFFQNMGDTESFGFAWLIGNTIVQLVVAAWCLIDVIGERTRLRRSTLRRNRLWLLLPMALAFLMPYGIAEERITPAIGSVLWNDAGVTFCMITPVVLGVLLLFPDGVDHRTLSVASFVGLLFGLVNMGVWFVLNSADWWMGVLHLPLVVIAAFGLRESRHQASADRRHRDPIGAR</sequence>
<keyword evidence="1" id="KW-0472">Membrane</keyword>
<evidence type="ECO:0000313" key="3">
    <source>
        <dbReference type="Proteomes" id="UP000315395"/>
    </source>
</evidence>
<organism evidence="2 3">
    <name type="scientific">Ornithinimicrobium ciconiae</name>
    <dbReference type="NCBI Taxonomy" id="2594265"/>
    <lineage>
        <taxon>Bacteria</taxon>
        <taxon>Bacillati</taxon>
        <taxon>Actinomycetota</taxon>
        <taxon>Actinomycetes</taxon>
        <taxon>Micrococcales</taxon>
        <taxon>Ornithinimicrobiaceae</taxon>
        <taxon>Ornithinimicrobium</taxon>
    </lineage>
</organism>
<feature type="transmembrane region" description="Helical" evidence="1">
    <location>
        <begin position="179"/>
        <end position="196"/>
    </location>
</feature>
<protein>
    <submittedName>
        <fullName evidence="2">Uncharacterized protein</fullName>
    </submittedName>
</protein>
<evidence type="ECO:0000313" key="2">
    <source>
        <dbReference type="EMBL" id="QDO87511.1"/>
    </source>
</evidence>
<proteinExistence type="predicted"/>
<dbReference type="KEGG" id="orz:FNH13_03470"/>
<dbReference type="Proteomes" id="UP000315395">
    <property type="component" value="Chromosome"/>
</dbReference>
<accession>A0A516G7K5</accession>
<dbReference type="EMBL" id="CP041616">
    <property type="protein sequence ID" value="QDO87511.1"/>
    <property type="molecule type" value="Genomic_DNA"/>
</dbReference>
<dbReference type="RefSeq" id="WP_143782175.1">
    <property type="nucleotide sequence ID" value="NZ_CP041616.1"/>
</dbReference>